<comment type="caution">
    <text evidence="2">The sequence shown here is derived from an EMBL/GenBank/DDBJ whole genome shotgun (WGS) entry which is preliminary data.</text>
</comment>
<feature type="region of interest" description="Disordered" evidence="1">
    <location>
        <begin position="1"/>
        <end position="24"/>
    </location>
</feature>
<evidence type="ECO:0000256" key="1">
    <source>
        <dbReference type="SAM" id="MobiDB-lite"/>
    </source>
</evidence>
<dbReference type="Proteomes" id="UP000324222">
    <property type="component" value="Unassembled WGS sequence"/>
</dbReference>
<dbReference type="InterPro" id="IPR036736">
    <property type="entry name" value="ACP-like_sf"/>
</dbReference>
<accession>A0A5B7HE44</accession>
<dbReference type="EMBL" id="VSRR010027253">
    <property type="protein sequence ID" value="MPC68079.1"/>
    <property type="molecule type" value="Genomic_DNA"/>
</dbReference>
<keyword evidence="3" id="KW-1185">Reference proteome</keyword>
<organism evidence="2 3">
    <name type="scientific">Portunus trituberculatus</name>
    <name type="common">Swimming crab</name>
    <name type="synonym">Neptunus trituberculatus</name>
    <dbReference type="NCBI Taxonomy" id="210409"/>
    <lineage>
        <taxon>Eukaryota</taxon>
        <taxon>Metazoa</taxon>
        <taxon>Ecdysozoa</taxon>
        <taxon>Arthropoda</taxon>
        <taxon>Crustacea</taxon>
        <taxon>Multicrustacea</taxon>
        <taxon>Malacostraca</taxon>
        <taxon>Eumalacostraca</taxon>
        <taxon>Eucarida</taxon>
        <taxon>Decapoda</taxon>
        <taxon>Pleocyemata</taxon>
        <taxon>Brachyura</taxon>
        <taxon>Eubrachyura</taxon>
        <taxon>Portunoidea</taxon>
        <taxon>Portunidae</taxon>
        <taxon>Portuninae</taxon>
        <taxon>Portunus</taxon>
    </lineage>
</organism>
<evidence type="ECO:0000313" key="3">
    <source>
        <dbReference type="Proteomes" id="UP000324222"/>
    </source>
</evidence>
<reference evidence="2 3" key="1">
    <citation type="submission" date="2019-05" db="EMBL/GenBank/DDBJ databases">
        <title>Another draft genome of Portunus trituberculatus and its Hox gene families provides insights of decapod evolution.</title>
        <authorList>
            <person name="Jeong J.-H."/>
            <person name="Song I."/>
            <person name="Kim S."/>
            <person name="Choi T."/>
            <person name="Kim D."/>
            <person name="Ryu S."/>
            <person name="Kim W."/>
        </authorList>
    </citation>
    <scope>NUCLEOTIDE SEQUENCE [LARGE SCALE GENOMIC DNA]</scope>
    <source>
        <tissue evidence="2">Muscle</tissue>
    </source>
</reference>
<dbReference type="OrthoDB" id="310895at2759"/>
<evidence type="ECO:0000313" key="2">
    <source>
        <dbReference type="EMBL" id="MPC68079.1"/>
    </source>
</evidence>
<proteinExistence type="predicted"/>
<protein>
    <submittedName>
        <fullName evidence="2">Mitochondrial 10-formyltetrahydrofolate dehydrogenase</fullName>
    </submittedName>
</protein>
<gene>
    <name evidence="2" type="primary">Aldh1l2_2</name>
    <name evidence="2" type="ORF">E2C01_062271</name>
</gene>
<sequence length="65" mass="7011">MMNASKYGAAAETSESVELTAEEQEVAEKMRETWKAILNIDVPDDLDFFKAGAGSMDVVRAPTSG</sequence>
<dbReference type="AlphaFoldDB" id="A0A5B7HE44"/>
<name>A0A5B7HE44_PORTR</name>
<dbReference type="Gene3D" id="1.10.1200.10">
    <property type="entry name" value="ACP-like"/>
    <property type="match status" value="1"/>
</dbReference>